<dbReference type="InterPro" id="IPR055414">
    <property type="entry name" value="LRR_R13L4/SHOC2-like"/>
</dbReference>
<evidence type="ECO:0000259" key="6">
    <source>
        <dbReference type="Pfam" id="PF23598"/>
    </source>
</evidence>
<gene>
    <name evidence="7" type="ORF">R5R35_001853</name>
</gene>
<dbReference type="InterPro" id="IPR032675">
    <property type="entry name" value="LRR_dom_sf"/>
</dbReference>
<reference evidence="7 8" key="1">
    <citation type="submission" date="2024-03" db="EMBL/GenBank/DDBJ databases">
        <title>The genome assembly and annotation of the cricket Gryllus longicercus Weissman &amp; Gray.</title>
        <authorList>
            <person name="Szrajer S."/>
            <person name="Gray D."/>
            <person name="Ylla G."/>
        </authorList>
    </citation>
    <scope>NUCLEOTIDE SEQUENCE [LARGE SCALE GENOMIC DNA]</scope>
    <source>
        <strain evidence="7">DAG 2021-001</strain>
        <tissue evidence="7">Whole body minus gut</tissue>
    </source>
</reference>
<keyword evidence="2 5" id="KW-0732">Signal</keyword>
<dbReference type="Pfam" id="PF23598">
    <property type="entry name" value="LRR_14"/>
    <property type="match status" value="1"/>
</dbReference>
<dbReference type="InterPro" id="IPR003591">
    <property type="entry name" value="Leu-rich_rpt_typical-subtyp"/>
</dbReference>
<proteinExistence type="predicted"/>
<keyword evidence="8" id="KW-1185">Reference proteome</keyword>
<sequence>MRARPVLAPALRLAMASLLCVSWPCESAYLAHAPPVVATPWRKALLPCECAAAATLDCSERGLEALGEAALRVARRCGRVAALALAGNRLEALPDALGDVRVVNASRNRLRQLPRPGQVSAQATLLDFSDNRLSSPGDDALRHLPALRTLRLSRNRSLRHLRFLPDPCGLVHLEAGGNGVASLDGPLARCARLETLDLSGNALAAAPRHVLASLRRLRVLDLSWNDVAPFPLDTFAGLTQLTELRLDSTGAEALPEGIFADLPQLEFLSLSANPLTRLSDTVFHGLSSLKYLSLDFTNIVALPENGLGNLTSLEEIHLSYIGLTSLPTAFFATLPRLKLISLSNNNISSLPSDIFAGLSQLDTLFLAYNPLLVFPSNLLAGLPGLQILTLSHNLLQNPIPELLNISIVECFKCGITSLPSRSFEQWGNTKALSVSENNIQTVANDAFVGLSSLSYLNFASNNLSSLPATLFSPLRNLTRLYLSSNSLKVLPDTIFAGLSEVMELALNENHISELPQHLFRDLRSLRRLDVSNNKLTSLPEGIFDHLEALWELNMADNKLTRIPMFPSGCESLRAVSFRRNNISHIDETALRSWLFSEEKDMFLNLEDSFARIPLNSMSWVTTLPEVAHKADSEDVFGRTLLTIRRKSTVVILSTSSATQNN</sequence>
<dbReference type="PANTHER" id="PTHR24373">
    <property type="entry name" value="SLIT RELATED LEUCINE-RICH REPEAT NEURONAL PROTEIN"/>
    <property type="match status" value="1"/>
</dbReference>
<name>A0AAN9Z2A1_9ORTH</name>
<evidence type="ECO:0000313" key="7">
    <source>
        <dbReference type="EMBL" id="KAK7865363.1"/>
    </source>
</evidence>
<dbReference type="PROSITE" id="PS51450">
    <property type="entry name" value="LRR"/>
    <property type="match status" value="3"/>
</dbReference>
<evidence type="ECO:0000256" key="4">
    <source>
        <dbReference type="ARBA" id="ARBA00023180"/>
    </source>
</evidence>
<evidence type="ECO:0000256" key="1">
    <source>
        <dbReference type="ARBA" id="ARBA00022614"/>
    </source>
</evidence>
<evidence type="ECO:0000256" key="3">
    <source>
        <dbReference type="ARBA" id="ARBA00022737"/>
    </source>
</evidence>
<evidence type="ECO:0000256" key="2">
    <source>
        <dbReference type="ARBA" id="ARBA00022729"/>
    </source>
</evidence>
<keyword evidence="3" id="KW-0677">Repeat</keyword>
<dbReference type="SMART" id="SM00369">
    <property type="entry name" value="LRR_TYP"/>
    <property type="match status" value="17"/>
</dbReference>
<dbReference type="Gene3D" id="3.80.10.10">
    <property type="entry name" value="Ribonuclease Inhibitor"/>
    <property type="match status" value="4"/>
</dbReference>
<dbReference type="EMBL" id="JAZDUA010000178">
    <property type="protein sequence ID" value="KAK7865363.1"/>
    <property type="molecule type" value="Genomic_DNA"/>
</dbReference>
<feature type="domain" description="Disease resistance R13L4/SHOC-2-like LRR" evidence="6">
    <location>
        <begin position="210"/>
        <end position="333"/>
    </location>
</feature>
<feature type="chain" id="PRO_5043048018" description="Disease resistance R13L4/SHOC-2-like LRR domain-containing protein" evidence="5">
    <location>
        <begin position="28"/>
        <end position="661"/>
    </location>
</feature>
<evidence type="ECO:0000313" key="8">
    <source>
        <dbReference type="Proteomes" id="UP001378592"/>
    </source>
</evidence>
<dbReference type="Pfam" id="PF13855">
    <property type="entry name" value="LRR_8"/>
    <property type="match status" value="3"/>
</dbReference>
<protein>
    <recommendedName>
        <fullName evidence="6">Disease resistance R13L4/SHOC-2-like LRR domain-containing protein</fullName>
    </recommendedName>
</protein>
<dbReference type="Pfam" id="PF00560">
    <property type="entry name" value="LRR_1"/>
    <property type="match status" value="1"/>
</dbReference>
<dbReference type="FunFam" id="3.80.10.10:FF:001164">
    <property type="entry name" value="GH01279p"/>
    <property type="match status" value="1"/>
</dbReference>
<dbReference type="InterPro" id="IPR001611">
    <property type="entry name" value="Leu-rich_rpt"/>
</dbReference>
<dbReference type="AlphaFoldDB" id="A0AAN9Z2A1"/>
<feature type="signal peptide" evidence="5">
    <location>
        <begin position="1"/>
        <end position="27"/>
    </location>
</feature>
<accession>A0AAN9Z2A1</accession>
<dbReference type="InterPro" id="IPR050328">
    <property type="entry name" value="Dev_Immune_Receptor"/>
</dbReference>
<dbReference type="SMART" id="SM00364">
    <property type="entry name" value="LRR_BAC"/>
    <property type="match status" value="10"/>
</dbReference>
<keyword evidence="4" id="KW-0325">Glycoprotein</keyword>
<keyword evidence="1" id="KW-0433">Leucine-rich repeat</keyword>
<organism evidence="7 8">
    <name type="scientific">Gryllus longicercus</name>
    <dbReference type="NCBI Taxonomy" id="2509291"/>
    <lineage>
        <taxon>Eukaryota</taxon>
        <taxon>Metazoa</taxon>
        <taxon>Ecdysozoa</taxon>
        <taxon>Arthropoda</taxon>
        <taxon>Hexapoda</taxon>
        <taxon>Insecta</taxon>
        <taxon>Pterygota</taxon>
        <taxon>Neoptera</taxon>
        <taxon>Polyneoptera</taxon>
        <taxon>Orthoptera</taxon>
        <taxon>Ensifera</taxon>
        <taxon>Gryllidea</taxon>
        <taxon>Grylloidea</taxon>
        <taxon>Gryllidae</taxon>
        <taxon>Gryllinae</taxon>
        <taxon>Gryllus</taxon>
    </lineage>
</organism>
<dbReference type="PANTHER" id="PTHR24373:SF275">
    <property type="entry name" value="TIR DOMAIN-CONTAINING PROTEIN"/>
    <property type="match status" value="1"/>
</dbReference>
<dbReference type="Proteomes" id="UP001378592">
    <property type="component" value="Unassembled WGS sequence"/>
</dbReference>
<evidence type="ECO:0000256" key="5">
    <source>
        <dbReference type="SAM" id="SignalP"/>
    </source>
</evidence>
<comment type="caution">
    <text evidence="7">The sequence shown here is derived from an EMBL/GenBank/DDBJ whole genome shotgun (WGS) entry which is preliminary data.</text>
</comment>
<dbReference type="SUPFAM" id="SSF52058">
    <property type="entry name" value="L domain-like"/>
    <property type="match status" value="2"/>
</dbReference>
<dbReference type="FunFam" id="3.80.10.10:FF:000770">
    <property type="entry name" value="Uncharacterized protein"/>
    <property type="match status" value="1"/>
</dbReference>